<protein>
    <submittedName>
        <fullName evidence="3">DUF349 domain-containing protein</fullName>
    </submittedName>
</protein>
<evidence type="ECO:0000256" key="2">
    <source>
        <dbReference type="SAM" id="MobiDB-lite"/>
    </source>
</evidence>
<dbReference type="AlphaFoldDB" id="A0A7M1QYX0"/>
<keyword evidence="1" id="KW-0175">Coiled coil</keyword>
<organism evidence="3 4">
    <name type="scientific">Trueperella pecoris</name>
    <dbReference type="NCBI Taxonomy" id="2733571"/>
    <lineage>
        <taxon>Bacteria</taxon>
        <taxon>Bacillati</taxon>
        <taxon>Actinomycetota</taxon>
        <taxon>Actinomycetes</taxon>
        <taxon>Actinomycetales</taxon>
        <taxon>Actinomycetaceae</taxon>
        <taxon>Trueperella</taxon>
    </lineage>
</organism>
<dbReference type="Proteomes" id="UP000595053">
    <property type="component" value="Chromosome"/>
</dbReference>
<keyword evidence="4" id="KW-1185">Reference proteome</keyword>
<evidence type="ECO:0000313" key="3">
    <source>
        <dbReference type="EMBL" id="QOR46495.1"/>
    </source>
</evidence>
<sequence length="457" mass="51859">MTESTNETPTPATQEPAHPTPTPAQATRPKPQVAAPVPDIDDAAAADAAKWGRVDDEGNVWLRSCGKEAERIVGQYTMDGTEKDALGLYVRRYLDLENQVSLLEARVQLISPEEITSSLKSLNEALKEPAVVGDVDALRRRVEALEGTAAQRREEVKAEREEAKKLAVEERTAIVEAAEAIAAQDPAHTHWKNSRTELSTLLDQWKYAQRHSPRIDRSTEEALWKRFSSARTTFDRHRRQFFSQKDTERKEVTARKEDLIARAEAIADSTDWGPTSGQFRDLMNEWKRAGRTNKRDDDALWERFSAAQNRFYDARNAYNAEIDEEFAANRDRKLELLAEAEKLLPVTDIDYAKAQIRAIGERWDAIGRVPRADMQRTEGRMRDIEIQIRNAESEQWKKSDPDKDERSAGMAEQLQHLIDELKAQIADARAAGEEKKVKEFEEALAARQAWLSAILDS</sequence>
<gene>
    <name evidence="3" type="ORF">INS88_04715</name>
</gene>
<dbReference type="RefSeq" id="WP_197551691.1">
    <property type="nucleotide sequence ID" value="NZ_CP063213.1"/>
</dbReference>
<feature type="compositionally biased region" description="Low complexity" evidence="2">
    <location>
        <begin position="8"/>
        <end position="38"/>
    </location>
</feature>
<proteinExistence type="predicted"/>
<dbReference type="Pfam" id="PF03993">
    <property type="entry name" value="DUF349"/>
    <property type="match status" value="3"/>
</dbReference>
<name>A0A7M1QYX0_9ACTO</name>
<accession>A0A7M1QYX0</accession>
<feature type="region of interest" description="Disordered" evidence="2">
    <location>
        <begin position="1"/>
        <end position="44"/>
    </location>
</feature>
<feature type="coiled-coil region" evidence="1">
    <location>
        <begin position="374"/>
        <end position="438"/>
    </location>
</feature>
<reference evidence="3 4" key="1">
    <citation type="submission" date="2020-10" db="EMBL/GenBank/DDBJ databases">
        <title>Trueperella pecoris sp. nov. isolated from bovine and porcine specimens.</title>
        <authorList>
            <person name="Schoenecker L."/>
            <person name="Schnydrig P."/>
            <person name="Brodard I."/>
            <person name="Thomann A."/>
            <person name="Hemphill A."/>
            <person name="Rodriguez-Campos S."/>
            <person name="Perreten V."/>
            <person name="Jores J."/>
            <person name="Kittl S."/>
        </authorList>
    </citation>
    <scope>NUCLEOTIDE SEQUENCE [LARGE SCALE GENOMIC DNA]</scope>
    <source>
        <strain evidence="3 4">15A0121</strain>
    </source>
</reference>
<dbReference type="InterPro" id="IPR007139">
    <property type="entry name" value="DUF349"/>
</dbReference>
<evidence type="ECO:0000313" key="4">
    <source>
        <dbReference type="Proteomes" id="UP000595053"/>
    </source>
</evidence>
<feature type="coiled-coil region" evidence="1">
    <location>
        <begin position="135"/>
        <end position="173"/>
    </location>
</feature>
<dbReference type="EMBL" id="CP063213">
    <property type="protein sequence ID" value="QOR46495.1"/>
    <property type="molecule type" value="Genomic_DNA"/>
</dbReference>
<evidence type="ECO:0000256" key="1">
    <source>
        <dbReference type="SAM" id="Coils"/>
    </source>
</evidence>